<dbReference type="InterPro" id="IPR000086">
    <property type="entry name" value="NUDIX_hydrolase_dom"/>
</dbReference>
<dbReference type="InterPro" id="IPR020476">
    <property type="entry name" value="Nudix_hydrolase"/>
</dbReference>
<feature type="domain" description="Nudix hydrolase" evidence="5">
    <location>
        <begin position="30"/>
        <end position="161"/>
    </location>
</feature>
<keyword evidence="3 4" id="KW-0378">Hydrolase</keyword>
<dbReference type="PANTHER" id="PTHR43046:SF2">
    <property type="entry name" value="8-OXO-DGTP DIPHOSPHATASE-RELATED"/>
    <property type="match status" value="1"/>
</dbReference>
<evidence type="ECO:0000313" key="7">
    <source>
        <dbReference type="Proteomes" id="UP000239209"/>
    </source>
</evidence>
<reference evidence="6 7" key="1">
    <citation type="submission" date="2018-03" db="EMBL/GenBank/DDBJ databases">
        <title>Genomic Encyclopedia of Archaeal and Bacterial Type Strains, Phase II (KMG-II): from individual species to whole genera.</title>
        <authorList>
            <person name="Goeker M."/>
        </authorList>
    </citation>
    <scope>NUCLEOTIDE SEQUENCE [LARGE SCALE GENOMIC DNA]</scope>
    <source>
        <strain evidence="6 7">DSM 45348</strain>
    </source>
</reference>
<evidence type="ECO:0000256" key="2">
    <source>
        <dbReference type="ARBA" id="ARBA00005582"/>
    </source>
</evidence>
<evidence type="ECO:0000313" key="6">
    <source>
        <dbReference type="EMBL" id="PRY30169.1"/>
    </source>
</evidence>
<proteinExistence type="inferred from homology"/>
<evidence type="ECO:0000256" key="3">
    <source>
        <dbReference type="ARBA" id="ARBA00022801"/>
    </source>
</evidence>
<comment type="similarity">
    <text evidence="2 4">Belongs to the Nudix hydrolase family.</text>
</comment>
<dbReference type="Pfam" id="PF00293">
    <property type="entry name" value="NUDIX"/>
    <property type="match status" value="1"/>
</dbReference>
<comment type="cofactor">
    <cofactor evidence="1">
        <name>Mg(2+)</name>
        <dbReference type="ChEBI" id="CHEBI:18420"/>
    </cofactor>
</comment>
<dbReference type="GO" id="GO:0016787">
    <property type="term" value="F:hydrolase activity"/>
    <property type="evidence" value="ECO:0007669"/>
    <property type="project" value="UniProtKB-KW"/>
</dbReference>
<name>A0A2T0S9R9_9ACTN</name>
<keyword evidence="7" id="KW-1185">Reference proteome</keyword>
<dbReference type="RefSeq" id="WP_106126819.1">
    <property type="nucleotide sequence ID" value="NZ_PVZG01000005.1"/>
</dbReference>
<dbReference type="Proteomes" id="UP000239209">
    <property type="component" value="Unassembled WGS sequence"/>
</dbReference>
<organism evidence="6 7">
    <name type="scientific">Pseudosporangium ferrugineum</name>
    <dbReference type="NCBI Taxonomy" id="439699"/>
    <lineage>
        <taxon>Bacteria</taxon>
        <taxon>Bacillati</taxon>
        <taxon>Actinomycetota</taxon>
        <taxon>Actinomycetes</taxon>
        <taxon>Micromonosporales</taxon>
        <taxon>Micromonosporaceae</taxon>
        <taxon>Pseudosporangium</taxon>
    </lineage>
</organism>
<comment type="caution">
    <text evidence="6">The sequence shown here is derived from an EMBL/GenBank/DDBJ whole genome shotgun (WGS) entry which is preliminary data.</text>
</comment>
<dbReference type="PROSITE" id="PS51462">
    <property type="entry name" value="NUDIX"/>
    <property type="match status" value="1"/>
</dbReference>
<dbReference type="EMBL" id="PVZG01000005">
    <property type="protein sequence ID" value="PRY30169.1"/>
    <property type="molecule type" value="Genomic_DNA"/>
</dbReference>
<evidence type="ECO:0000256" key="4">
    <source>
        <dbReference type="RuleBase" id="RU003476"/>
    </source>
</evidence>
<dbReference type="InterPro" id="IPR020084">
    <property type="entry name" value="NUDIX_hydrolase_CS"/>
</dbReference>
<evidence type="ECO:0000259" key="5">
    <source>
        <dbReference type="PROSITE" id="PS51462"/>
    </source>
</evidence>
<dbReference type="OrthoDB" id="9804442at2"/>
<evidence type="ECO:0000256" key="1">
    <source>
        <dbReference type="ARBA" id="ARBA00001946"/>
    </source>
</evidence>
<dbReference type="AlphaFoldDB" id="A0A2T0S9R9"/>
<dbReference type="PROSITE" id="PS00893">
    <property type="entry name" value="NUDIX_BOX"/>
    <property type="match status" value="1"/>
</dbReference>
<gene>
    <name evidence="6" type="ORF">CLV70_105339</name>
</gene>
<accession>A0A2T0S9R9</accession>
<dbReference type="PANTHER" id="PTHR43046">
    <property type="entry name" value="GDP-MANNOSE MANNOSYL HYDROLASE"/>
    <property type="match status" value="1"/>
</dbReference>
<dbReference type="PRINTS" id="PR00502">
    <property type="entry name" value="NUDIXFAMILY"/>
</dbReference>
<dbReference type="InterPro" id="IPR015797">
    <property type="entry name" value="NUDIX_hydrolase-like_dom_sf"/>
</dbReference>
<dbReference type="Gene3D" id="3.90.79.10">
    <property type="entry name" value="Nucleoside Triphosphate Pyrophosphohydrolase"/>
    <property type="match status" value="1"/>
</dbReference>
<protein>
    <submittedName>
        <fullName evidence="6">ADP-ribose pyrophosphatase YjhB (NUDIX family)</fullName>
    </submittedName>
</protein>
<dbReference type="SUPFAM" id="SSF55811">
    <property type="entry name" value="Nudix"/>
    <property type="match status" value="1"/>
</dbReference>
<sequence>MPRRLRGAAYQGFYRLPHPVRRRIVRLIAPKYLVGAVCIVRDSDAREPGRLLLLRQPPGRGWGLPAGLLKKGEAPEVGAARELHEESGVRIAPDELTPAVPNAIVHPKGWVDTVFMGTVPASTTELVVDGGEVLEAVWFPLDDLPRLTPNTALVLGVYGIGPRAAEQTPSASS</sequence>